<dbReference type="RefSeq" id="WP_320692397.1">
    <property type="nucleotide sequence ID" value="NZ_JAXHDP010000002.1"/>
</dbReference>
<evidence type="ECO:0000256" key="1">
    <source>
        <dbReference type="SAM" id="Phobius"/>
    </source>
</evidence>
<gene>
    <name evidence="2" type="ORF">SPC81_03075</name>
</gene>
<sequence>MFKEKRNKGFISGLILSLVFFAFSAGTVFMWNHHQHPMDPFSDDTRSGKEVTMTVYDIYPEVVGEVEGGSVLYLVQYSNDGDGKFAVVEAKENDKEIQKLMDQAATETLIDNPATLVGTQLQPLSKNVNNKSRNNRIVDLSGFLDSILEPDSSVALNMNSSVYLSLTEHSKDGWWHIISAAIFGGIGLVTLVSAFLLRKKSIAAFEELYQAYPELQGNVENMAGLAEFYDENLKVILYKNHLITYYKGTQALDLRDVEQLYLVETRINRSLITNKVYQFCYIRKNAKKKQDMTLKRTKTVQEQLEELWDIISDKFPEIHIGV</sequence>
<organism evidence="2 3">
    <name type="scientific">Streptococcus fermentans</name>
    <dbReference type="NCBI Taxonomy" id="3095082"/>
    <lineage>
        <taxon>Bacteria</taxon>
        <taxon>Bacillati</taxon>
        <taxon>Bacillota</taxon>
        <taxon>Bacilli</taxon>
        <taxon>Lactobacillales</taxon>
        <taxon>Streptococcaceae</taxon>
        <taxon>Streptococcus</taxon>
    </lineage>
</organism>
<accession>A0ABU5FW76</accession>
<dbReference type="EMBL" id="JAXHDP010000002">
    <property type="protein sequence ID" value="MDY4345588.1"/>
    <property type="molecule type" value="Genomic_DNA"/>
</dbReference>
<protein>
    <submittedName>
        <fullName evidence="2">Uncharacterized protein</fullName>
    </submittedName>
</protein>
<keyword evidence="1" id="KW-0472">Membrane</keyword>
<dbReference type="Proteomes" id="UP001280591">
    <property type="component" value="Unassembled WGS sequence"/>
</dbReference>
<reference evidence="2 3" key="1">
    <citation type="submission" date="2023-11" db="EMBL/GenBank/DDBJ databases">
        <title>Streptococcus wuxiensis sp. nov., Streptococcus jiangnanensis sp. nov., Streptococcus fermentans sp. nov., three novel members of the genus Streptococcus isolated from breast milk.</title>
        <authorList>
            <person name="Zhou Y."/>
            <person name="Yang B."/>
        </authorList>
    </citation>
    <scope>NUCLEOTIDE SEQUENCE [LARGE SCALE GENOMIC DNA]</scope>
    <source>
        <strain evidence="2 3">BJSWXB5TM5</strain>
    </source>
</reference>
<keyword evidence="1" id="KW-1133">Transmembrane helix</keyword>
<feature type="transmembrane region" description="Helical" evidence="1">
    <location>
        <begin position="12"/>
        <end position="31"/>
    </location>
</feature>
<comment type="caution">
    <text evidence="2">The sequence shown here is derived from an EMBL/GenBank/DDBJ whole genome shotgun (WGS) entry which is preliminary data.</text>
</comment>
<proteinExistence type="predicted"/>
<feature type="transmembrane region" description="Helical" evidence="1">
    <location>
        <begin position="174"/>
        <end position="197"/>
    </location>
</feature>
<evidence type="ECO:0000313" key="3">
    <source>
        <dbReference type="Proteomes" id="UP001280591"/>
    </source>
</evidence>
<evidence type="ECO:0000313" key="2">
    <source>
        <dbReference type="EMBL" id="MDY4345588.1"/>
    </source>
</evidence>
<name>A0ABU5FW76_9STRE</name>
<keyword evidence="1" id="KW-0812">Transmembrane</keyword>
<keyword evidence="3" id="KW-1185">Reference proteome</keyword>